<evidence type="ECO:0000256" key="8">
    <source>
        <dbReference type="ARBA" id="ARBA00037998"/>
    </source>
</evidence>
<keyword evidence="5" id="KW-0029">Amino-acid transport</keyword>
<comment type="similarity">
    <text evidence="8">Belongs to the binding-protein-dependent transport system permease family. LivHM subfamily.</text>
</comment>
<evidence type="ECO:0000256" key="2">
    <source>
        <dbReference type="ARBA" id="ARBA00022448"/>
    </source>
</evidence>
<dbReference type="RefSeq" id="WP_081507284.1">
    <property type="nucleotide sequence ID" value="NZ_CP020474.1"/>
</dbReference>
<evidence type="ECO:0000256" key="4">
    <source>
        <dbReference type="ARBA" id="ARBA00022692"/>
    </source>
</evidence>
<dbReference type="Pfam" id="PF02653">
    <property type="entry name" value="BPD_transp_2"/>
    <property type="match status" value="1"/>
</dbReference>
<feature type="transmembrane region" description="Helical" evidence="9">
    <location>
        <begin position="185"/>
        <end position="205"/>
    </location>
</feature>
<feature type="transmembrane region" description="Helical" evidence="9">
    <location>
        <begin position="133"/>
        <end position="156"/>
    </location>
</feature>
<keyword evidence="4 9" id="KW-0812">Transmembrane</keyword>
<dbReference type="GO" id="GO:0005886">
    <property type="term" value="C:plasma membrane"/>
    <property type="evidence" value="ECO:0007669"/>
    <property type="project" value="UniProtKB-SubCell"/>
</dbReference>
<keyword evidence="2" id="KW-0813">Transport</keyword>
<dbReference type="Proteomes" id="UP000192273">
    <property type="component" value="Chromosome"/>
</dbReference>
<dbReference type="InterPro" id="IPR001851">
    <property type="entry name" value="ABC_transp_permease"/>
</dbReference>
<name>A0A1V0RPF4_9RHOB</name>
<evidence type="ECO:0000313" key="10">
    <source>
        <dbReference type="EMBL" id="ARE83601.1"/>
    </source>
</evidence>
<evidence type="ECO:0000256" key="6">
    <source>
        <dbReference type="ARBA" id="ARBA00022989"/>
    </source>
</evidence>
<keyword evidence="7 9" id="KW-0472">Membrane</keyword>
<comment type="subcellular location">
    <subcellularLocation>
        <location evidence="1">Cell membrane</location>
        <topology evidence="1">Multi-pass membrane protein</topology>
    </subcellularLocation>
</comment>
<dbReference type="InterPro" id="IPR052157">
    <property type="entry name" value="BCAA_transport_permease"/>
</dbReference>
<evidence type="ECO:0000313" key="11">
    <source>
        <dbReference type="Proteomes" id="UP000192273"/>
    </source>
</evidence>
<dbReference type="GO" id="GO:0006865">
    <property type="term" value="P:amino acid transport"/>
    <property type="evidence" value="ECO:0007669"/>
    <property type="project" value="UniProtKB-KW"/>
</dbReference>
<accession>A0A1V0RPF4</accession>
<dbReference type="AlphaFoldDB" id="A0A1V0RPF4"/>
<reference evidence="10 11" key="1">
    <citation type="submission" date="2017-03" db="EMBL/GenBank/DDBJ databases">
        <title>Genome Sequence of Roseovarius mucosus strain SMR3 Isolated from a culture of the Diatom Skeletonema marinoi.</title>
        <authorList>
            <person name="Topel M."/>
            <person name="Pinder M."/>
            <person name="Johansson O.N."/>
            <person name="Kourtchenko O."/>
            <person name="Godhe A."/>
            <person name="Clarke A.K."/>
        </authorList>
    </citation>
    <scope>NUCLEOTIDE SEQUENCE [LARGE SCALE GENOMIC DNA]</scope>
    <source>
        <strain evidence="10 11">SMR3</strain>
    </source>
</reference>
<dbReference type="PANTHER" id="PTHR11795">
    <property type="entry name" value="BRANCHED-CHAIN AMINO ACID TRANSPORT SYSTEM PERMEASE PROTEIN LIVH"/>
    <property type="match status" value="1"/>
</dbReference>
<protein>
    <submittedName>
        <fullName evidence="10">High-affinity branched-chain amino acid transport system permease protein LivH</fullName>
    </submittedName>
</protein>
<evidence type="ECO:0000256" key="7">
    <source>
        <dbReference type="ARBA" id="ARBA00023136"/>
    </source>
</evidence>
<keyword evidence="3" id="KW-1003">Cell membrane</keyword>
<feature type="transmembrane region" description="Helical" evidence="9">
    <location>
        <begin position="57"/>
        <end position="81"/>
    </location>
</feature>
<evidence type="ECO:0000256" key="5">
    <source>
        <dbReference type="ARBA" id="ARBA00022970"/>
    </source>
</evidence>
<dbReference type="CDD" id="cd06582">
    <property type="entry name" value="TM_PBP1_LivH_like"/>
    <property type="match status" value="1"/>
</dbReference>
<keyword evidence="11" id="KW-1185">Reference proteome</keyword>
<dbReference type="KEGG" id="rmm:ROSMUCSMR3_02128"/>
<sequence>MIASTLITGLALGSMYGLMALGFHITYAVSKTVNFSQGSSMMFGAVMGYTFMVTLGWPFWIGIPAALACCAILGLAVERFLVRPFAARGSDAWLMATVAGGIVLDNIILFTFGKEPRSLPSPFVENAIDIFGAGAYPLQLIIPVVGLAIAMALTIVTTKTRLGKAMLASVQRPEAARLTGVNTEAVIAASFAISAVFAGVAGLLIAPLFNVSAGMGVVFGIKAFAAAILGGISSAWGVMIAGVLYGCVEALTTAYIGSSYTQIVSFSVVILVLVTVPNGLFGRAELKKV</sequence>
<proteinExistence type="inferred from homology"/>
<feature type="transmembrane region" description="Helical" evidence="9">
    <location>
        <begin position="93"/>
        <end position="113"/>
    </location>
</feature>
<dbReference type="PANTHER" id="PTHR11795:SF445">
    <property type="entry name" value="AMINO ACID ABC TRANSPORTER PERMEASE PROTEIN"/>
    <property type="match status" value="1"/>
</dbReference>
<dbReference type="OrthoDB" id="9779023at2"/>
<organism evidence="10 11">
    <name type="scientific">Roseovarius mucosus</name>
    <dbReference type="NCBI Taxonomy" id="215743"/>
    <lineage>
        <taxon>Bacteria</taxon>
        <taxon>Pseudomonadati</taxon>
        <taxon>Pseudomonadota</taxon>
        <taxon>Alphaproteobacteria</taxon>
        <taxon>Rhodobacterales</taxon>
        <taxon>Roseobacteraceae</taxon>
        <taxon>Roseovarius</taxon>
    </lineage>
</organism>
<keyword evidence="6 9" id="KW-1133">Transmembrane helix</keyword>
<evidence type="ECO:0000256" key="9">
    <source>
        <dbReference type="SAM" id="Phobius"/>
    </source>
</evidence>
<dbReference type="GO" id="GO:0022857">
    <property type="term" value="F:transmembrane transporter activity"/>
    <property type="evidence" value="ECO:0007669"/>
    <property type="project" value="InterPro"/>
</dbReference>
<feature type="transmembrane region" description="Helical" evidence="9">
    <location>
        <begin position="263"/>
        <end position="281"/>
    </location>
</feature>
<evidence type="ECO:0000256" key="1">
    <source>
        <dbReference type="ARBA" id="ARBA00004651"/>
    </source>
</evidence>
<gene>
    <name evidence="10" type="primary">livH</name>
    <name evidence="10" type="ORF">ROSMUCSMR3_02128</name>
</gene>
<evidence type="ECO:0000256" key="3">
    <source>
        <dbReference type="ARBA" id="ARBA00022475"/>
    </source>
</evidence>
<dbReference type="EMBL" id="CP020474">
    <property type="protein sequence ID" value="ARE83601.1"/>
    <property type="molecule type" value="Genomic_DNA"/>
</dbReference>